<dbReference type="AlphaFoldDB" id="A0A834XJ03"/>
<evidence type="ECO:0000313" key="2">
    <source>
        <dbReference type="EMBL" id="KAF7844686.1"/>
    </source>
</evidence>
<dbReference type="Proteomes" id="UP000634136">
    <property type="component" value="Unassembled WGS sequence"/>
</dbReference>
<gene>
    <name evidence="2" type="ORF">G2W53_001591</name>
</gene>
<comment type="caution">
    <text evidence="2">The sequence shown here is derived from an EMBL/GenBank/DDBJ whole genome shotgun (WGS) entry which is preliminary data.</text>
</comment>
<dbReference type="GO" id="GO:0003700">
    <property type="term" value="F:DNA-binding transcription factor activity"/>
    <property type="evidence" value="ECO:0007669"/>
    <property type="project" value="InterPro"/>
</dbReference>
<accession>A0A834XJ03</accession>
<reference evidence="2" key="1">
    <citation type="submission" date="2020-09" db="EMBL/GenBank/DDBJ databases">
        <title>Genome-Enabled Discovery of Anthraquinone Biosynthesis in Senna tora.</title>
        <authorList>
            <person name="Kang S.-H."/>
            <person name="Pandey R.P."/>
            <person name="Lee C.-M."/>
            <person name="Sim J.-S."/>
            <person name="Jeong J.-T."/>
            <person name="Choi B.-S."/>
            <person name="Jung M."/>
            <person name="Ginzburg D."/>
            <person name="Zhao K."/>
            <person name="Won S.Y."/>
            <person name="Oh T.-J."/>
            <person name="Yu Y."/>
            <person name="Kim N.-H."/>
            <person name="Lee O.R."/>
            <person name="Lee T.-H."/>
            <person name="Bashyal P."/>
            <person name="Kim T.-S."/>
            <person name="Lee W.-H."/>
            <person name="Kawkins C."/>
            <person name="Kim C.-K."/>
            <person name="Kim J.S."/>
            <person name="Ahn B.O."/>
            <person name="Rhee S.Y."/>
            <person name="Sohng J.K."/>
        </authorList>
    </citation>
    <scope>NUCLEOTIDE SEQUENCE</scope>
    <source>
        <tissue evidence="2">Leaf</tissue>
    </source>
</reference>
<organism evidence="2 3">
    <name type="scientific">Senna tora</name>
    <dbReference type="NCBI Taxonomy" id="362788"/>
    <lineage>
        <taxon>Eukaryota</taxon>
        <taxon>Viridiplantae</taxon>
        <taxon>Streptophyta</taxon>
        <taxon>Embryophyta</taxon>
        <taxon>Tracheophyta</taxon>
        <taxon>Spermatophyta</taxon>
        <taxon>Magnoliopsida</taxon>
        <taxon>eudicotyledons</taxon>
        <taxon>Gunneridae</taxon>
        <taxon>Pentapetalae</taxon>
        <taxon>rosids</taxon>
        <taxon>fabids</taxon>
        <taxon>Fabales</taxon>
        <taxon>Fabaceae</taxon>
        <taxon>Caesalpinioideae</taxon>
        <taxon>Cassia clade</taxon>
        <taxon>Senna</taxon>
    </lineage>
</organism>
<proteinExistence type="predicted"/>
<evidence type="ECO:0000313" key="3">
    <source>
        <dbReference type="Proteomes" id="UP000634136"/>
    </source>
</evidence>
<dbReference type="EMBL" id="JAAIUW010000001">
    <property type="protein sequence ID" value="KAF7844686.1"/>
    <property type="molecule type" value="Genomic_DNA"/>
</dbReference>
<dbReference type="PANTHER" id="PTHR45844:SF19">
    <property type="entry name" value="TRANSCRIPTION FACTOR BHLH106-RELATED"/>
    <property type="match status" value="1"/>
</dbReference>
<protein>
    <submittedName>
        <fullName evidence="2">Transcription factor bHLH106</fullName>
    </submittedName>
</protein>
<keyword evidence="1" id="KW-0238">DNA-binding</keyword>
<name>A0A834XJ03_9FABA</name>
<dbReference type="OrthoDB" id="71302at2759"/>
<dbReference type="GO" id="GO:0003677">
    <property type="term" value="F:DNA binding"/>
    <property type="evidence" value="ECO:0007669"/>
    <property type="project" value="UniProtKB-KW"/>
</dbReference>
<evidence type="ECO:0000256" key="1">
    <source>
        <dbReference type="ARBA" id="ARBA00023125"/>
    </source>
</evidence>
<dbReference type="InterPro" id="IPR045847">
    <property type="entry name" value="AIG1-like"/>
</dbReference>
<sequence length="79" mass="8927">MFKASLCCEDRSNLISDLIEILKSLHLKTLKEEMATLGGRTRNVLIVAVDKNHSIESMHFPQNALKSLLERSTSNDRSK</sequence>
<keyword evidence="3" id="KW-1185">Reference proteome</keyword>
<dbReference type="PANTHER" id="PTHR45844">
    <property type="entry name" value="TRANSCRIPTION FACTOR BHLH30"/>
    <property type="match status" value="1"/>
</dbReference>